<dbReference type="PANTHER" id="PTHR43298">
    <property type="entry name" value="MULTIDRUG RESISTANCE PROTEIN NORM-RELATED"/>
    <property type="match status" value="1"/>
</dbReference>
<dbReference type="InterPro" id="IPR050222">
    <property type="entry name" value="MATE_MdtK"/>
</dbReference>
<reference evidence="3" key="1">
    <citation type="journal article" date="2013" name="Environ. Microbiol.">
        <title>Microbiota from the distal guts of lean and obese adolescents exhibit partial functional redundancy besides clear differences in community structure.</title>
        <authorList>
            <person name="Ferrer M."/>
            <person name="Ruiz A."/>
            <person name="Lanza F."/>
            <person name="Haange S.B."/>
            <person name="Oberbach A."/>
            <person name="Till H."/>
            <person name="Bargiela R."/>
            <person name="Campoy C."/>
            <person name="Segura M.T."/>
            <person name="Richter M."/>
            <person name="von Bergen M."/>
            <person name="Seifert J."/>
            <person name="Suarez A."/>
        </authorList>
    </citation>
    <scope>NUCLEOTIDE SEQUENCE</scope>
</reference>
<dbReference type="EMBL" id="AJWY01000473">
    <property type="protein sequence ID" value="EKC81131.1"/>
    <property type="molecule type" value="Genomic_DNA"/>
</dbReference>
<keyword evidence="2" id="KW-1133">Transmembrane helix</keyword>
<sequence length="199" mass="21685">MQQSFVSVGNVFIQGLINSFGAAVVAGFAAAMKLNTFTITTLVTLSNGISSYTAQNIGAHNTERVKKGFGSGLKIALLVAIPFFIAFFIFPKYMMMIFVTHNNTDVITAGVQFLKIVSPFYFLATVKIIVDGILRGSGAMLSFMVSTFTDLILRVIFAFILTPHIGQLGIWWSWPIGWIVASLASLALYLSGVWKKAKV</sequence>
<gene>
    <name evidence="3" type="ORF">LEA_00663</name>
</gene>
<dbReference type="GO" id="GO:0042910">
    <property type="term" value="F:xenobiotic transmembrane transporter activity"/>
    <property type="evidence" value="ECO:0007669"/>
    <property type="project" value="InterPro"/>
</dbReference>
<dbReference type="PANTHER" id="PTHR43298:SF2">
    <property type="entry name" value="FMN_FAD EXPORTER YEEO-RELATED"/>
    <property type="match status" value="1"/>
</dbReference>
<evidence type="ECO:0000313" key="3">
    <source>
        <dbReference type="EMBL" id="EKC81131.1"/>
    </source>
</evidence>
<protein>
    <submittedName>
        <fullName evidence="3">MATE efflux family protein</fullName>
    </submittedName>
</protein>
<organism evidence="3">
    <name type="scientific">human gut metagenome</name>
    <dbReference type="NCBI Taxonomy" id="408170"/>
    <lineage>
        <taxon>unclassified sequences</taxon>
        <taxon>metagenomes</taxon>
        <taxon>organismal metagenomes</taxon>
    </lineage>
</organism>
<keyword evidence="2" id="KW-0472">Membrane</keyword>
<feature type="transmembrane region" description="Helical" evidence="2">
    <location>
        <begin position="12"/>
        <end position="32"/>
    </location>
</feature>
<accession>K1VB31</accession>
<dbReference type="GO" id="GO:0005886">
    <property type="term" value="C:plasma membrane"/>
    <property type="evidence" value="ECO:0007669"/>
    <property type="project" value="TreeGrafter"/>
</dbReference>
<dbReference type="Pfam" id="PF01554">
    <property type="entry name" value="MatE"/>
    <property type="match status" value="1"/>
</dbReference>
<feature type="transmembrane region" description="Helical" evidence="2">
    <location>
        <begin position="75"/>
        <end position="94"/>
    </location>
</feature>
<dbReference type="AlphaFoldDB" id="K1VB31"/>
<name>K1VB31_9ZZZZ</name>
<dbReference type="InterPro" id="IPR002528">
    <property type="entry name" value="MATE_fam"/>
</dbReference>
<keyword evidence="1" id="KW-0813">Transport</keyword>
<evidence type="ECO:0000256" key="1">
    <source>
        <dbReference type="ARBA" id="ARBA00022448"/>
    </source>
</evidence>
<feature type="transmembrane region" description="Helical" evidence="2">
    <location>
        <begin position="106"/>
        <end position="130"/>
    </location>
</feature>
<evidence type="ECO:0000256" key="2">
    <source>
        <dbReference type="SAM" id="Phobius"/>
    </source>
</evidence>
<keyword evidence="2" id="KW-0812">Transmembrane</keyword>
<feature type="transmembrane region" description="Helical" evidence="2">
    <location>
        <begin position="176"/>
        <end position="194"/>
    </location>
</feature>
<comment type="caution">
    <text evidence="3">The sequence shown here is derived from an EMBL/GenBank/DDBJ whole genome shotgun (WGS) entry which is preliminary data.</text>
</comment>
<dbReference type="GO" id="GO:0015297">
    <property type="term" value="F:antiporter activity"/>
    <property type="evidence" value="ECO:0007669"/>
    <property type="project" value="InterPro"/>
</dbReference>
<proteinExistence type="predicted"/>